<dbReference type="Gene3D" id="2.70.98.10">
    <property type="match status" value="1"/>
</dbReference>
<dbReference type="Pfam" id="PF01263">
    <property type="entry name" value="Aldose_epim"/>
    <property type="match status" value="1"/>
</dbReference>
<dbReference type="PANTHER" id="PTHR11122:SF13">
    <property type="entry name" value="GLUCOSE-6-PHOSPHATE 1-EPIMERASE"/>
    <property type="match status" value="1"/>
</dbReference>
<dbReference type="CDD" id="cd09024">
    <property type="entry name" value="Aldose_epim_lacX"/>
    <property type="match status" value="1"/>
</dbReference>
<dbReference type="InterPro" id="IPR037481">
    <property type="entry name" value="LacX"/>
</dbReference>
<accession>A0A414P3R5</accession>
<dbReference type="GO" id="GO:0005975">
    <property type="term" value="P:carbohydrate metabolic process"/>
    <property type="evidence" value="ECO:0007669"/>
    <property type="project" value="InterPro"/>
</dbReference>
<dbReference type="GO" id="GO:0030246">
    <property type="term" value="F:carbohydrate binding"/>
    <property type="evidence" value="ECO:0007669"/>
    <property type="project" value="InterPro"/>
</dbReference>
<name>A0A414P3R5_9FIRM</name>
<dbReference type="SUPFAM" id="SSF74650">
    <property type="entry name" value="Galactose mutarotase-like"/>
    <property type="match status" value="1"/>
</dbReference>
<sequence>MKLENEFLLVEIAAQGAEVTRIFNKKDETDVLWEGNPVFWCRHSPLLFPYVGKTYQNKLWIDGKQYDTEKHGFARTSLFDCVAESENSVTYMLKDSEETKKMFPYAFELYVTYTLEENRLNVKWEVKNPADKTMYFCIGGHPAIRFAKPEEKKTDYVLKFPGKKTLEYIGVIESEAAADPDTIYKMELENECYPLTEGLLANDALIFDHEQFDEVWVCHKDGRPYVGMKYQGIPSMGIWSMPNAPFVCLEPWMGRCDNVGFNKDISEKPFINHVDAGETFVNGYELIVAVNHKG</sequence>
<dbReference type="AlphaFoldDB" id="A0A414P3R5"/>
<dbReference type="GO" id="GO:0016853">
    <property type="term" value="F:isomerase activity"/>
    <property type="evidence" value="ECO:0007669"/>
    <property type="project" value="InterPro"/>
</dbReference>
<dbReference type="PANTHER" id="PTHR11122">
    <property type="entry name" value="APOSPORY-ASSOCIATED PROTEIN C-RELATED"/>
    <property type="match status" value="1"/>
</dbReference>
<gene>
    <name evidence="1" type="ORF">DW672_08475</name>
</gene>
<reference evidence="1 2" key="1">
    <citation type="submission" date="2018-08" db="EMBL/GenBank/DDBJ databases">
        <title>A genome reference for cultivated species of the human gut microbiota.</title>
        <authorList>
            <person name="Zou Y."/>
            <person name="Xue W."/>
            <person name="Luo G."/>
        </authorList>
    </citation>
    <scope>NUCLEOTIDE SEQUENCE [LARGE SCALE GENOMIC DNA]</scope>
    <source>
        <strain evidence="1 2">AM25-1LB</strain>
    </source>
</reference>
<organism evidence="1 2">
    <name type="scientific">[Ruminococcus] lactaris</name>
    <dbReference type="NCBI Taxonomy" id="46228"/>
    <lineage>
        <taxon>Bacteria</taxon>
        <taxon>Bacillati</taxon>
        <taxon>Bacillota</taxon>
        <taxon>Clostridia</taxon>
        <taxon>Lachnospirales</taxon>
        <taxon>Lachnospiraceae</taxon>
        <taxon>Mediterraneibacter</taxon>
    </lineage>
</organism>
<dbReference type="InterPro" id="IPR011013">
    <property type="entry name" value="Gal_mutarotase_sf_dom"/>
</dbReference>
<dbReference type="RefSeq" id="WP_118212948.1">
    <property type="nucleotide sequence ID" value="NZ_JAQEAN010000018.1"/>
</dbReference>
<proteinExistence type="predicted"/>
<dbReference type="InterPro" id="IPR014718">
    <property type="entry name" value="GH-type_carb-bd"/>
</dbReference>
<dbReference type="Proteomes" id="UP000284902">
    <property type="component" value="Unassembled WGS sequence"/>
</dbReference>
<evidence type="ECO:0000313" key="2">
    <source>
        <dbReference type="Proteomes" id="UP000284902"/>
    </source>
</evidence>
<evidence type="ECO:0000313" key="1">
    <source>
        <dbReference type="EMBL" id="RHF59749.1"/>
    </source>
</evidence>
<comment type="caution">
    <text evidence="1">The sequence shown here is derived from an EMBL/GenBank/DDBJ whole genome shotgun (WGS) entry which is preliminary data.</text>
</comment>
<dbReference type="EMBL" id="QRHG01000020">
    <property type="protein sequence ID" value="RHF59749.1"/>
    <property type="molecule type" value="Genomic_DNA"/>
</dbReference>
<dbReference type="InterPro" id="IPR008183">
    <property type="entry name" value="Aldose_1/G6P_1-epimerase"/>
</dbReference>
<protein>
    <submittedName>
        <fullName evidence="1">Aldose 1-epimerase family protein</fullName>
    </submittedName>
</protein>